<dbReference type="EMBL" id="FOEC01000007">
    <property type="protein sequence ID" value="SEO79428.1"/>
    <property type="molecule type" value="Genomic_DNA"/>
</dbReference>
<comment type="subcellular location">
    <subcellularLocation>
        <location evidence="1">Cell inner membrane</location>
        <topology evidence="1">Multi-pass membrane protein</topology>
    </subcellularLocation>
    <subcellularLocation>
        <location evidence="9">Cell membrane</location>
        <topology evidence="9">Multi-pass membrane protein</topology>
    </subcellularLocation>
</comment>
<comment type="similarity">
    <text evidence="2 9">Belongs to the ABC-2 integral membrane protein family.</text>
</comment>
<evidence type="ECO:0000313" key="11">
    <source>
        <dbReference type="EMBL" id="SEO79428.1"/>
    </source>
</evidence>
<dbReference type="InterPro" id="IPR000412">
    <property type="entry name" value="ABC_2_transport"/>
</dbReference>
<feature type="transmembrane region" description="Helical" evidence="9">
    <location>
        <begin position="116"/>
        <end position="139"/>
    </location>
</feature>
<evidence type="ECO:0000256" key="1">
    <source>
        <dbReference type="ARBA" id="ARBA00004429"/>
    </source>
</evidence>
<dbReference type="Proteomes" id="UP000182975">
    <property type="component" value="Unassembled WGS sequence"/>
</dbReference>
<dbReference type="AlphaFoldDB" id="A0A172RXQ0"/>
<feature type="transmembrane region" description="Helical" evidence="9">
    <location>
        <begin position="74"/>
        <end position="95"/>
    </location>
</feature>
<dbReference type="GO" id="GO:0043190">
    <property type="term" value="C:ATP-binding cassette (ABC) transporter complex"/>
    <property type="evidence" value="ECO:0007669"/>
    <property type="project" value="InterPro"/>
</dbReference>
<dbReference type="InterPro" id="IPR047817">
    <property type="entry name" value="ABC2_TM_bact-type"/>
</dbReference>
<evidence type="ECO:0000256" key="3">
    <source>
        <dbReference type="ARBA" id="ARBA00022448"/>
    </source>
</evidence>
<feature type="transmembrane region" description="Helical" evidence="9">
    <location>
        <begin position="145"/>
        <end position="170"/>
    </location>
</feature>
<gene>
    <name evidence="11" type="ORF">SAMN02910314_01212</name>
</gene>
<organism evidence="11 12">
    <name type="scientific">Denitrobacterium detoxificans</name>
    <dbReference type="NCBI Taxonomy" id="79604"/>
    <lineage>
        <taxon>Bacteria</taxon>
        <taxon>Bacillati</taxon>
        <taxon>Actinomycetota</taxon>
        <taxon>Coriobacteriia</taxon>
        <taxon>Eggerthellales</taxon>
        <taxon>Eggerthellaceae</taxon>
        <taxon>Denitrobacterium</taxon>
    </lineage>
</organism>
<dbReference type="InterPro" id="IPR013525">
    <property type="entry name" value="ABC2_TM"/>
</dbReference>
<protein>
    <recommendedName>
        <fullName evidence="9">Transport permease protein</fullName>
    </recommendedName>
</protein>
<evidence type="ECO:0000256" key="5">
    <source>
        <dbReference type="ARBA" id="ARBA00022519"/>
    </source>
</evidence>
<dbReference type="GO" id="GO:0140359">
    <property type="term" value="F:ABC-type transporter activity"/>
    <property type="evidence" value="ECO:0007669"/>
    <property type="project" value="InterPro"/>
</dbReference>
<dbReference type="PRINTS" id="PR00164">
    <property type="entry name" value="ABC2TRNSPORT"/>
</dbReference>
<evidence type="ECO:0000256" key="8">
    <source>
        <dbReference type="ARBA" id="ARBA00023136"/>
    </source>
</evidence>
<reference evidence="12" key="1">
    <citation type="submission" date="2016-10" db="EMBL/GenBank/DDBJ databases">
        <authorList>
            <person name="Varghese N."/>
        </authorList>
    </citation>
    <scope>NUCLEOTIDE SEQUENCE [LARGE SCALE GENOMIC DNA]</scope>
    <source>
        <strain evidence="12">DSM 21843</strain>
    </source>
</reference>
<evidence type="ECO:0000256" key="4">
    <source>
        <dbReference type="ARBA" id="ARBA00022475"/>
    </source>
</evidence>
<evidence type="ECO:0000259" key="10">
    <source>
        <dbReference type="PROSITE" id="PS51012"/>
    </source>
</evidence>
<keyword evidence="6 9" id="KW-0812">Transmembrane</keyword>
<dbReference type="PROSITE" id="PS51012">
    <property type="entry name" value="ABC_TM2"/>
    <property type="match status" value="1"/>
</dbReference>
<dbReference type="PANTHER" id="PTHR30413">
    <property type="entry name" value="INNER MEMBRANE TRANSPORT PERMEASE"/>
    <property type="match status" value="1"/>
</dbReference>
<keyword evidence="8 9" id="KW-0472">Membrane</keyword>
<feature type="transmembrane region" description="Helical" evidence="9">
    <location>
        <begin position="233"/>
        <end position="254"/>
    </location>
</feature>
<feature type="transmembrane region" description="Helical" evidence="9">
    <location>
        <begin position="37"/>
        <end position="62"/>
    </location>
</feature>
<dbReference type="GO" id="GO:0015920">
    <property type="term" value="P:lipopolysaccharide transport"/>
    <property type="evidence" value="ECO:0007669"/>
    <property type="project" value="TreeGrafter"/>
</dbReference>
<keyword evidence="12" id="KW-1185">Reference proteome</keyword>
<dbReference type="Pfam" id="PF01061">
    <property type="entry name" value="ABC2_membrane"/>
    <property type="match status" value="1"/>
</dbReference>
<evidence type="ECO:0000256" key="2">
    <source>
        <dbReference type="ARBA" id="ARBA00007783"/>
    </source>
</evidence>
<evidence type="ECO:0000256" key="7">
    <source>
        <dbReference type="ARBA" id="ARBA00022989"/>
    </source>
</evidence>
<keyword evidence="4 9" id="KW-1003">Cell membrane</keyword>
<evidence type="ECO:0000256" key="9">
    <source>
        <dbReference type="RuleBase" id="RU361157"/>
    </source>
</evidence>
<sequence>MADAAIEKKRVTEFQHNKFVLASLVSKDFKLKYRRSFLGIVWSVLNPLLMMIVLAAVFSYMFRFNIENFPLYLILGQIMFDFMNRSTNSAMSSIIDAQSLIKKIRIEKMIFPMEKVMFELLNTAISMIAAALVMAYFQVLPSVHAIWGLPLLIIFITMFSFGLSLLISALSVFFRDVMHLWGVLLTAWTYATPIFYPVDMLADWMMAIMQFNPMYHYLTFFRDIMMWNTCPSIQEILICFGMALVTFVVGFIVFRKTEHKFILYI</sequence>
<name>A0A172RXQ0_9ACTN</name>
<evidence type="ECO:0000313" key="12">
    <source>
        <dbReference type="Proteomes" id="UP000182975"/>
    </source>
</evidence>
<keyword evidence="5" id="KW-0997">Cell inner membrane</keyword>
<accession>A0A172RXQ0</accession>
<dbReference type="KEGG" id="ddt:AAY81_04480"/>
<dbReference type="RefSeq" id="WP_066661881.1">
    <property type="nucleotide sequence ID" value="NZ_CP011402.1"/>
</dbReference>
<keyword evidence="3 9" id="KW-0813">Transport</keyword>
<feature type="transmembrane region" description="Helical" evidence="9">
    <location>
        <begin position="177"/>
        <end position="196"/>
    </location>
</feature>
<dbReference type="PATRIC" id="fig|79604.3.peg.911"/>
<feature type="domain" description="ABC transmembrane type-2" evidence="10">
    <location>
        <begin position="38"/>
        <end position="257"/>
    </location>
</feature>
<keyword evidence="7 9" id="KW-1133">Transmembrane helix</keyword>
<dbReference type="PANTHER" id="PTHR30413:SF8">
    <property type="entry name" value="TRANSPORT PERMEASE PROTEIN"/>
    <property type="match status" value="1"/>
</dbReference>
<proteinExistence type="inferred from homology"/>
<evidence type="ECO:0000256" key="6">
    <source>
        <dbReference type="ARBA" id="ARBA00022692"/>
    </source>
</evidence>
<dbReference type="OrthoDB" id="9789409at2"/>
<dbReference type="STRING" id="79604.AAY81_04480"/>